<name>A0A0P1KMF7_9SACH</name>
<feature type="region of interest" description="Disordered" evidence="1">
    <location>
        <begin position="53"/>
        <end position="82"/>
    </location>
</feature>
<proteinExistence type="predicted"/>
<dbReference type="PANTHER" id="PTHR12419">
    <property type="entry name" value="OTU DOMAIN CONTAINING PROTEIN"/>
    <property type="match status" value="1"/>
</dbReference>
<dbReference type="GO" id="GO:0016579">
    <property type="term" value="P:protein deubiquitination"/>
    <property type="evidence" value="ECO:0007669"/>
    <property type="project" value="TreeGrafter"/>
</dbReference>
<feature type="compositionally biased region" description="Basic residues" evidence="1">
    <location>
        <begin position="28"/>
        <end position="37"/>
    </location>
</feature>
<dbReference type="Pfam" id="PF02338">
    <property type="entry name" value="OTU"/>
    <property type="match status" value="1"/>
</dbReference>
<dbReference type="PANTHER" id="PTHR12419:SF10">
    <property type="entry name" value="DEUBIQUITINASE OTUD6B"/>
    <property type="match status" value="1"/>
</dbReference>
<dbReference type="GO" id="GO:0004843">
    <property type="term" value="F:cysteine-type deubiquitinase activity"/>
    <property type="evidence" value="ECO:0007669"/>
    <property type="project" value="TreeGrafter"/>
</dbReference>
<dbReference type="FunFam" id="3.90.70.80:FF:000022">
    <property type="entry name" value="OTU2p protein"/>
    <property type="match status" value="1"/>
</dbReference>
<dbReference type="OrthoDB" id="415023at2759"/>
<reference evidence="4" key="1">
    <citation type="submission" date="2015-10" db="EMBL/GenBank/DDBJ databases">
        <authorList>
            <person name="Devillers H."/>
        </authorList>
    </citation>
    <scope>NUCLEOTIDE SEQUENCE [LARGE SCALE GENOMIC DNA]</scope>
</reference>
<feature type="compositionally biased region" description="Basic and acidic residues" evidence="1">
    <location>
        <begin position="53"/>
        <end position="70"/>
    </location>
</feature>
<dbReference type="InterPro" id="IPR050704">
    <property type="entry name" value="Peptidase_C85-like"/>
</dbReference>
<dbReference type="InterPro" id="IPR003323">
    <property type="entry name" value="OTU_dom"/>
</dbReference>
<feature type="domain" description="OTU" evidence="2">
    <location>
        <begin position="166"/>
        <end position="319"/>
    </location>
</feature>
<dbReference type="CDD" id="cd22762">
    <property type="entry name" value="OTU_fungi_OTU2-like"/>
    <property type="match status" value="1"/>
</dbReference>
<dbReference type="InterPro" id="IPR038765">
    <property type="entry name" value="Papain-like_cys_pep_sf"/>
</dbReference>
<dbReference type="InterPro" id="IPR049771">
    <property type="entry name" value="OTU2-like_OTU"/>
</dbReference>
<dbReference type="PROSITE" id="PS50802">
    <property type="entry name" value="OTU"/>
    <property type="match status" value="1"/>
</dbReference>
<protein>
    <submittedName>
        <fullName evidence="3">LAQU0S01e09450g1_1</fullName>
    </submittedName>
</protein>
<dbReference type="SUPFAM" id="SSF54001">
    <property type="entry name" value="Cysteine proteinases"/>
    <property type="match status" value="1"/>
</dbReference>
<dbReference type="Proteomes" id="UP000236544">
    <property type="component" value="Unassembled WGS sequence"/>
</dbReference>
<dbReference type="EMBL" id="LN890560">
    <property type="protein sequence ID" value="CUS20562.1"/>
    <property type="molecule type" value="Genomic_DNA"/>
</dbReference>
<evidence type="ECO:0000256" key="1">
    <source>
        <dbReference type="SAM" id="MobiDB-lite"/>
    </source>
</evidence>
<evidence type="ECO:0000259" key="2">
    <source>
        <dbReference type="PROSITE" id="PS50802"/>
    </source>
</evidence>
<accession>A0A0P1KMF7</accession>
<feature type="region of interest" description="Disordered" evidence="1">
    <location>
        <begin position="99"/>
        <end position="128"/>
    </location>
</feature>
<organism evidence="3 4">
    <name type="scientific">Lachancea quebecensis</name>
    <dbReference type="NCBI Taxonomy" id="1654605"/>
    <lineage>
        <taxon>Eukaryota</taxon>
        <taxon>Fungi</taxon>
        <taxon>Dikarya</taxon>
        <taxon>Ascomycota</taxon>
        <taxon>Saccharomycotina</taxon>
        <taxon>Saccharomycetes</taxon>
        <taxon>Saccharomycetales</taxon>
        <taxon>Saccharomycetaceae</taxon>
        <taxon>Lachancea</taxon>
    </lineage>
</organism>
<dbReference type="AlphaFoldDB" id="A0A0P1KMF7"/>
<evidence type="ECO:0000313" key="4">
    <source>
        <dbReference type="Proteomes" id="UP000236544"/>
    </source>
</evidence>
<evidence type="ECO:0000313" key="3">
    <source>
        <dbReference type="EMBL" id="CUS20562.1"/>
    </source>
</evidence>
<dbReference type="Gene3D" id="3.90.70.80">
    <property type="match status" value="1"/>
</dbReference>
<gene>
    <name evidence="3" type="ORF">LAQU0_S01e09450g</name>
</gene>
<feature type="region of interest" description="Disordered" evidence="1">
    <location>
        <begin position="1"/>
        <end position="39"/>
    </location>
</feature>
<keyword evidence="4" id="KW-1185">Reference proteome</keyword>
<sequence length="319" mass="36564">MDSEEAILARHRAEKKDLQNKITGMKKQATKSKRKQVNARCEELEHELLQRQEKELQVLKNEGSPDKDPSSEIPEGSSDDEITPEKLLAQLELDAKVEDSPSIIIDKQQNAPQPKKRRNRQKERLARREAEVARIREEAAQEAAVQPNLKQIEQEALDRLCSVKGAKQFDIKPDGHCLFASILDQVRLRHPIDAQYHIPSGYDGPYLPRDLDVHALRSLSSNYIRQYRDDFVPYLFDEATMSIKDVDDYTKTMEETAQWGGEVELLALAKVLKCCISVMMSGRATHMINEQEVSNPELKLVYYKHSYALGEHYNSLHDS</sequence>